<feature type="compositionally biased region" description="Polar residues" evidence="1">
    <location>
        <begin position="64"/>
        <end position="73"/>
    </location>
</feature>
<feature type="region of interest" description="Disordered" evidence="1">
    <location>
        <begin position="470"/>
        <end position="493"/>
    </location>
</feature>
<reference evidence="2" key="1">
    <citation type="journal article" date="2023" name="G3 (Bethesda)">
        <title>Whole genome assemblies of Zophobas morio and Tenebrio molitor.</title>
        <authorList>
            <person name="Kaur S."/>
            <person name="Stinson S.A."/>
            <person name="diCenzo G.C."/>
        </authorList>
    </citation>
    <scope>NUCLEOTIDE SEQUENCE</scope>
    <source>
        <strain evidence="2">QUZm001</strain>
    </source>
</reference>
<sequence length="680" mass="76759">MEAGNSSLDEDNLNDKTSVDSVVKEADDSSNHTVEKYVESSGAPSLKSTSDQSFSSSKSLVNADDTQYPQSPKESARIPPQSLSDFGGEFTFRKKIFGNPFSANRSVENGKYFPTIEEYEVPKKRRKLNSTFIIDRPSLALRKSIGRSKNEKAAMECGDVGKRDDVDKSRTNFLPRILQESNKNVKVRENKKPSTCKLPALEIKQNKKINSGVFQSKWRGKEDRFIPVKKDLSDVFLTYQRKQKACTYKLPVLGIKQNKKINSSVFQSKWRGNRFTPVKKDLNDVFLTYQSTTAPYDPFVSAERQFMELLECDAFKPLTSPTKPHLRPHTAANNSVKLPAKKFVKSAGAPAPKRASVIDPPACFQDPDAADDDFEILENLINDQFNNDEFFLTLNKHNKDEFNVILNQRKYSDDMSSVDSNLINENDNLSIPEHFKFGNYSTESSEDTDTTLQNDVDVYSLQYDLKIEPPANKGNATKVSKTKSKLNSSFGSGDAAQKKVVKTTVGYDKRGKELKSKVNKPQLKPKTQVIEPHEPDQTIKPEDLFAVDDKMYAEYKIFEEMYLKEKEQMSNTRKQRSKNSIKSYGIEIVNEDYTNQNSNKVSGDSAYGSLNRSSPKAKTTKLSPLQRQRIDSASSSGSENFVPPVQNNHRMSKFCHECGNKYPVTTAKFCPECGVKRLLL</sequence>
<dbReference type="AlphaFoldDB" id="A0AA38HXD1"/>
<dbReference type="EMBL" id="JALNTZ010000007">
    <property type="protein sequence ID" value="KAJ3645032.1"/>
    <property type="molecule type" value="Genomic_DNA"/>
</dbReference>
<proteinExistence type="predicted"/>
<name>A0AA38HXD1_9CUCU</name>
<organism evidence="2 3">
    <name type="scientific">Zophobas morio</name>
    <dbReference type="NCBI Taxonomy" id="2755281"/>
    <lineage>
        <taxon>Eukaryota</taxon>
        <taxon>Metazoa</taxon>
        <taxon>Ecdysozoa</taxon>
        <taxon>Arthropoda</taxon>
        <taxon>Hexapoda</taxon>
        <taxon>Insecta</taxon>
        <taxon>Pterygota</taxon>
        <taxon>Neoptera</taxon>
        <taxon>Endopterygota</taxon>
        <taxon>Coleoptera</taxon>
        <taxon>Polyphaga</taxon>
        <taxon>Cucujiformia</taxon>
        <taxon>Tenebrionidae</taxon>
        <taxon>Zophobas</taxon>
    </lineage>
</organism>
<feature type="compositionally biased region" description="Basic and acidic residues" evidence="1">
    <location>
        <begin position="13"/>
        <end position="38"/>
    </location>
</feature>
<evidence type="ECO:0000313" key="2">
    <source>
        <dbReference type="EMBL" id="KAJ3645032.1"/>
    </source>
</evidence>
<evidence type="ECO:0000256" key="1">
    <source>
        <dbReference type="SAM" id="MobiDB-lite"/>
    </source>
</evidence>
<feature type="region of interest" description="Disordered" evidence="1">
    <location>
        <begin position="595"/>
        <end position="643"/>
    </location>
</feature>
<dbReference type="Proteomes" id="UP001168821">
    <property type="component" value="Unassembled WGS sequence"/>
</dbReference>
<feature type="compositionally biased region" description="Polar residues" evidence="1">
    <location>
        <begin position="474"/>
        <end position="491"/>
    </location>
</feature>
<keyword evidence="3" id="KW-1185">Reference proteome</keyword>
<feature type="compositionally biased region" description="Low complexity" evidence="1">
    <location>
        <begin position="45"/>
        <end position="59"/>
    </location>
</feature>
<gene>
    <name evidence="2" type="ORF">Zmor_022723</name>
</gene>
<feature type="region of interest" description="Disordered" evidence="1">
    <location>
        <begin position="1"/>
        <end position="84"/>
    </location>
</feature>
<accession>A0AA38HXD1</accession>
<evidence type="ECO:0000313" key="3">
    <source>
        <dbReference type="Proteomes" id="UP001168821"/>
    </source>
</evidence>
<protein>
    <submittedName>
        <fullName evidence="2">Uncharacterized protein</fullName>
    </submittedName>
</protein>
<comment type="caution">
    <text evidence="2">The sequence shown here is derived from an EMBL/GenBank/DDBJ whole genome shotgun (WGS) entry which is preliminary data.</text>
</comment>